<name>A0A0B4GP86_METGA</name>
<proteinExistence type="predicted"/>
<reference evidence="1 2" key="1">
    <citation type="journal article" date="2014" name="Proc. Natl. Acad. Sci. U.S.A.">
        <title>Trajectory and genomic determinants of fungal-pathogen speciation and host adaptation.</title>
        <authorList>
            <person name="Hu X."/>
            <person name="Xiao G."/>
            <person name="Zheng P."/>
            <person name="Shang Y."/>
            <person name="Su Y."/>
            <person name="Zhang X."/>
            <person name="Liu X."/>
            <person name="Zhan S."/>
            <person name="St Leger R.J."/>
            <person name="Wang C."/>
        </authorList>
    </citation>
    <scope>NUCLEOTIDE SEQUENCE [LARGE SCALE GENOMIC DNA]</scope>
    <source>
        <strain evidence="1 2">ARSEF 977</strain>
    </source>
</reference>
<evidence type="ECO:0000313" key="2">
    <source>
        <dbReference type="Proteomes" id="UP000031192"/>
    </source>
</evidence>
<dbReference type="EMBL" id="AZNH01000042">
    <property type="protein sequence ID" value="KID84428.1"/>
    <property type="molecule type" value="Genomic_DNA"/>
</dbReference>
<organism evidence="1 2">
    <name type="scientific">Metarhizium guizhouense (strain ARSEF 977)</name>
    <dbReference type="NCBI Taxonomy" id="1276136"/>
    <lineage>
        <taxon>Eukaryota</taxon>
        <taxon>Fungi</taxon>
        <taxon>Dikarya</taxon>
        <taxon>Ascomycota</taxon>
        <taxon>Pezizomycotina</taxon>
        <taxon>Sordariomycetes</taxon>
        <taxon>Hypocreomycetidae</taxon>
        <taxon>Hypocreales</taxon>
        <taxon>Clavicipitaceae</taxon>
        <taxon>Metarhizium</taxon>
    </lineage>
</organism>
<comment type="caution">
    <text evidence="1">The sequence shown here is derived from an EMBL/GenBank/DDBJ whole genome shotgun (WGS) entry which is preliminary data.</text>
</comment>
<dbReference type="AlphaFoldDB" id="A0A0B4GP86"/>
<sequence length="124" mass="13853">MAARELIVILLNYTNEELAMDPQSPHLEQGEWMTDTPESQPPAEIMAGESGMWRCKSRHVGAGTVGSVSYRIVRYGEKDKITLSWDIRYVGSSKFEYTVEAEEFTMRVLGGGGKQAVAVFVFET</sequence>
<protein>
    <submittedName>
        <fullName evidence="1">Lysophospholipase Plb1</fullName>
    </submittedName>
</protein>
<accession>A0A0B4GP86</accession>
<gene>
    <name evidence="1" type="ORF">MGU_08390</name>
</gene>
<dbReference type="Proteomes" id="UP000031192">
    <property type="component" value="Unassembled WGS sequence"/>
</dbReference>
<keyword evidence="2" id="KW-1185">Reference proteome</keyword>
<dbReference type="Gene3D" id="2.60.270.50">
    <property type="match status" value="1"/>
</dbReference>
<evidence type="ECO:0000313" key="1">
    <source>
        <dbReference type="EMBL" id="KID84428.1"/>
    </source>
</evidence>
<dbReference type="HOGENOM" id="CLU_158096_0_0_1"/>